<dbReference type="Pfam" id="PF04471">
    <property type="entry name" value="Mrr_cat"/>
    <property type="match status" value="1"/>
</dbReference>
<reference evidence="2 3" key="1">
    <citation type="journal article" date="2012" name="J. Bacteriol.">
        <title>Draft genome sequence of Methanobacterium formicicum DSM 3637, an archaebacterium isolated from the methane producer amoeba Pelomyxa palustris.</title>
        <authorList>
            <person name="Gutierrez G."/>
        </authorList>
    </citation>
    <scope>NUCLEOTIDE SEQUENCE [LARGE SCALE GENOMIC DNA]</scope>
    <source>
        <strain evidence="3">DSM 3637 / PP1</strain>
    </source>
</reference>
<organism evidence="2 3">
    <name type="scientific">Methanobacterium formicicum (strain DSM 3637 / PP1)</name>
    <dbReference type="NCBI Taxonomy" id="1204725"/>
    <lineage>
        <taxon>Archaea</taxon>
        <taxon>Methanobacteriati</taxon>
        <taxon>Methanobacteriota</taxon>
        <taxon>Methanomada group</taxon>
        <taxon>Methanobacteria</taxon>
        <taxon>Methanobacteriales</taxon>
        <taxon>Methanobacteriaceae</taxon>
        <taxon>Methanobacterium</taxon>
    </lineage>
</organism>
<gene>
    <name evidence="2" type="ORF">A994_03683</name>
</gene>
<dbReference type="SUPFAM" id="SSF52980">
    <property type="entry name" value="Restriction endonuclease-like"/>
    <property type="match status" value="1"/>
</dbReference>
<dbReference type="PATRIC" id="fig|1204725.3.peg.741"/>
<evidence type="ECO:0000313" key="3">
    <source>
        <dbReference type="Proteomes" id="UP000007360"/>
    </source>
</evidence>
<dbReference type="EMBL" id="AMPO01000002">
    <property type="protein sequence ID" value="EKF86553.1"/>
    <property type="molecule type" value="Genomic_DNA"/>
</dbReference>
<evidence type="ECO:0000259" key="1">
    <source>
        <dbReference type="Pfam" id="PF04471"/>
    </source>
</evidence>
<dbReference type="RefSeq" id="WP_004029944.1">
    <property type="nucleotide sequence ID" value="NZ_AMPO01000002.1"/>
</dbReference>
<dbReference type="InterPro" id="IPR007560">
    <property type="entry name" value="Restrct_endonuc_IV_Mrr"/>
</dbReference>
<dbReference type="GO" id="GO:0003677">
    <property type="term" value="F:DNA binding"/>
    <property type="evidence" value="ECO:0007669"/>
    <property type="project" value="InterPro"/>
</dbReference>
<sequence length="323" mass="36735">MFYRSESSGYNGSIDLVKETLNKFAGLKRVSPLLISKELPEMSEEDILSIIFQLSKEKYLNINYEITCPECSSDVITLSSLKDIPDKVICEICDICNEFIPTSSDIWITITIENEIQVQDVKDQVIDKNTTNLNLNDAFNNIEFSSLVDDEFFIIDIDKFNLLLLDVINANTNDEKKNSMENLGEYLFTNIANFEIVERNKRTPTSELDIVSENNNAFHPFLTSLGLLIPIECKNWKSAIGASEIRDFGADMVNRKFQTGILISKSGITGERKFKTDAQGELVNFFKQNAKILVLTLEDLYQISDGISLLTILRKRNRELHLS</sequence>
<keyword evidence="3" id="KW-1185">Reference proteome</keyword>
<accession>K2R1Z8</accession>
<feature type="domain" description="Restriction endonuclease type IV Mrr" evidence="1">
    <location>
        <begin position="181"/>
        <end position="271"/>
    </location>
</feature>
<dbReference type="AlphaFoldDB" id="K2R1Z8"/>
<comment type="caution">
    <text evidence="2">The sequence shown here is derived from an EMBL/GenBank/DDBJ whole genome shotgun (WGS) entry which is preliminary data.</text>
</comment>
<evidence type="ECO:0000313" key="2">
    <source>
        <dbReference type="EMBL" id="EKF86553.1"/>
    </source>
</evidence>
<dbReference type="GO" id="GO:0004519">
    <property type="term" value="F:endonuclease activity"/>
    <property type="evidence" value="ECO:0007669"/>
    <property type="project" value="InterPro"/>
</dbReference>
<dbReference type="InterPro" id="IPR011335">
    <property type="entry name" value="Restrct_endonuc-II-like"/>
</dbReference>
<dbReference type="OrthoDB" id="194412at2157"/>
<dbReference type="Proteomes" id="UP000007360">
    <property type="component" value="Unassembled WGS sequence"/>
</dbReference>
<dbReference type="GO" id="GO:0009307">
    <property type="term" value="P:DNA restriction-modification system"/>
    <property type="evidence" value="ECO:0007669"/>
    <property type="project" value="InterPro"/>
</dbReference>
<proteinExistence type="predicted"/>
<name>K2R1Z8_METFP</name>
<protein>
    <recommendedName>
        <fullName evidence="1">Restriction endonuclease type IV Mrr domain-containing protein</fullName>
    </recommendedName>
</protein>